<name>A0A7X6MNE2_9MYCO</name>
<dbReference type="AlphaFoldDB" id="A0A7X6MNE2"/>
<accession>A0A7X6MNE2</accession>
<proteinExistence type="predicted"/>
<reference evidence="1 2" key="1">
    <citation type="submission" date="2020-04" db="EMBL/GenBank/DDBJ databases">
        <title>MicrobeNet Type strains.</title>
        <authorList>
            <person name="Nicholson A.C."/>
        </authorList>
    </citation>
    <scope>NUCLEOTIDE SEQUENCE [LARGE SCALE GENOMIC DNA]</scope>
    <source>
        <strain evidence="1 2">ATCC 700731</strain>
    </source>
</reference>
<dbReference type="EMBL" id="JAAXPJ010000003">
    <property type="protein sequence ID" value="NKZ11086.1"/>
    <property type="molecule type" value="Genomic_DNA"/>
</dbReference>
<dbReference type="Proteomes" id="UP000518188">
    <property type="component" value="Unassembled WGS sequence"/>
</dbReference>
<evidence type="ECO:0000313" key="2">
    <source>
        <dbReference type="Proteomes" id="UP000518188"/>
    </source>
</evidence>
<gene>
    <name evidence="1" type="ORF">HGA11_08860</name>
</gene>
<comment type="caution">
    <text evidence="1">The sequence shown here is derived from an EMBL/GenBank/DDBJ whole genome shotgun (WGS) entry which is preliminary data.</text>
</comment>
<protein>
    <submittedName>
        <fullName evidence="1">Uncharacterized protein</fullName>
    </submittedName>
</protein>
<dbReference type="RefSeq" id="WP_162563122.1">
    <property type="nucleotide sequence ID" value="NZ_HG322951.1"/>
</dbReference>
<sequence>MTQEGRALLGGDGNSDAEVLRRWLDHLAQFISSLDDVEGDDDPFDFIENVMEAYQGGVSPDTAPSPTSPAMLIIVESMRTLAQAMNSATGDFYETPDARDRVTRAVAQQSLARALDGVRQEGESWLAEVMPTAEQVRQRIALTGAAFTAALDAGAQQMAEMDEEDAEAEADPYGAMLLHSDPSRSDAPIFEKVCSFTEAEHKRYTDAHRALEKMLDGDLYLHVSDECARLCDVLAGIILDLHSRRLSLTNTGSMDERRRQMRAALISFTNALQIHEEQTIKRAEETFGRYAAQTRKIRKLFSDLKKTSFDYRWLRVQGDALQHVDINGFKYSINDSLDGPSEVIVEVDRQALLEYTNRSWNQPWMKRKELQDMDSDPSVQVMIQNIQPLMNEMHTEITKLLFPNVARDVAIVKELIGRFEGRRGMYALSTGPGFTRRRRTLQFSPLATHVLAFADNYEAS</sequence>
<evidence type="ECO:0000313" key="1">
    <source>
        <dbReference type="EMBL" id="NKZ11086.1"/>
    </source>
</evidence>
<organism evidence="1 2">
    <name type="scientific">Mycolicibacterium septicum DSM 44393</name>
    <dbReference type="NCBI Taxonomy" id="1341646"/>
    <lineage>
        <taxon>Bacteria</taxon>
        <taxon>Bacillati</taxon>
        <taxon>Actinomycetota</taxon>
        <taxon>Actinomycetes</taxon>
        <taxon>Mycobacteriales</taxon>
        <taxon>Mycobacteriaceae</taxon>
        <taxon>Mycolicibacterium</taxon>
    </lineage>
</organism>